<evidence type="ECO:0000313" key="3">
    <source>
        <dbReference type="Proteomes" id="UP000018936"/>
    </source>
</evidence>
<name>V8N2K2_OPHHA</name>
<dbReference type="AlphaFoldDB" id="V8N2K2"/>
<organism evidence="2 3">
    <name type="scientific">Ophiophagus hannah</name>
    <name type="common">King cobra</name>
    <name type="synonym">Naja hannah</name>
    <dbReference type="NCBI Taxonomy" id="8665"/>
    <lineage>
        <taxon>Eukaryota</taxon>
        <taxon>Metazoa</taxon>
        <taxon>Chordata</taxon>
        <taxon>Craniata</taxon>
        <taxon>Vertebrata</taxon>
        <taxon>Euteleostomi</taxon>
        <taxon>Lepidosauria</taxon>
        <taxon>Squamata</taxon>
        <taxon>Bifurcata</taxon>
        <taxon>Unidentata</taxon>
        <taxon>Episquamata</taxon>
        <taxon>Toxicofera</taxon>
        <taxon>Serpentes</taxon>
        <taxon>Colubroidea</taxon>
        <taxon>Elapidae</taxon>
        <taxon>Elapinae</taxon>
        <taxon>Ophiophagus</taxon>
    </lineage>
</organism>
<feature type="non-terminal residue" evidence="2">
    <location>
        <position position="1"/>
    </location>
</feature>
<evidence type="ECO:0000256" key="1">
    <source>
        <dbReference type="SAM" id="MobiDB-lite"/>
    </source>
</evidence>
<sequence length="157" mass="18365">MRRRRRKNPLLEQVVGLDDLQASFLLSLQILHPVHVSSSLWRYSIIQSQPLVPNNLGPRFTHLGRIEVSLQCCILTTVLPRHQKSGVGKEEEEEVEEEGERRKEKGKGNGRKEQRGEGRRGKEENEEGKREGKRKGKEGRKWRRRGRRRKGREEGRE</sequence>
<keyword evidence="3" id="KW-1185">Reference proteome</keyword>
<dbReference type="Proteomes" id="UP000018936">
    <property type="component" value="Unassembled WGS sequence"/>
</dbReference>
<feature type="region of interest" description="Disordered" evidence="1">
    <location>
        <begin position="81"/>
        <end position="157"/>
    </location>
</feature>
<protein>
    <submittedName>
        <fullName evidence="2">Cyclic nucleotide-gated cation channel beta-1</fullName>
    </submittedName>
</protein>
<proteinExistence type="predicted"/>
<comment type="caution">
    <text evidence="2">The sequence shown here is derived from an EMBL/GenBank/DDBJ whole genome shotgun (WGS) entry which is preliminary data.</text>
</comment>
<accession>V8N2K2</accession>
<feature type="compositionally biased region" description="Basic and acidic residues" evidence="1">
    <location>
        <begin position="99"/>
        <end position="130"/>
    </location>
</feature>
<feature type="compositionally biased region" description="Basic residues" evidence="1">
    <location>
        <begin position="131"/>
        <end position="150"/>
    </location>
</feature>
<dbReference type="EMBL" id="AZIM01025038">
    <property type="protein sequence ID" value="ETE56380.1"/>
    <property type="molecule type" value="Genomic_DNA"/>
</dbReference>
<gene>
    <name evidence="2" type="primary">CNGB1</name>
    <name evidence="2" type="ORF">L345_17909</name>
</gene>
<evidence type="ECO:0000313" key="2">
    <source>
        <dbReference type="EMBL" id="ETE56380.1"/>
    </source>
</evidence>
<reference evidence="2 3" key="1">
    <citation type="journal article" date="2013" name="Proc. Natl. Acad. Sci. U.S.A.">
        <title>The king cobra genome reveals dynamic gene evolution and adaptation in the snake venom system.</title>
        <authorList>
            <person name="Vonk F.J."/>
            <person name="Casewell N.R."/>
            <person name="Henkel C.V."/>
            <person name="Heimberg A.M."/>
            <person name="Jansen H.J."/>
            <person name="McCleary R.J."/>
            <person name="Kerkkamp H.M."/>
            <person name="Vos R.A."/>
            <person name="Guerreiro I."/>
            <person name="Calvete J.J."/>
            <person name="Wuster W."/>
            <person name="Woods A.E."/>
            <person name="Logan J.M."/>
            <person name="Harrison R.A."/>
            <person name="Castoe T.A."/>
            <person name="de Koning A.P."/>
            <person name="Pollock D.D."/>
            <person name="Yandell M."/>
            <person name="Calderon D."/>
            <person name="Renjifo C."/>
            <person name="Currier R.B."/>
            <person name="Salgado D."/>
            <person name="Pla D."/>
            <person name="Sanz L."/>
            <person name="Hyder A.S."/>
            <person name="Ribeiro J.M."/>
            <person name="Arntzen J.W."/>
            <person name="van den Thillart G.E."/>
            <person name="Boetzer M."/>
            <person name="Pirovano W."/>
            <person name="Dirks R.P."/>
            <person name="Spaink H.P."/>
            <person name="Duboule D."/>
            <person name="McGlinn E."/>
            <person name="Kini R.M."/>
            <person name="Richardson M.K."/>
        </authorList>
    </citation>
    <scope>NUCLEOTIDE SEQUENCE</scope>
    <source>
        <tissue evidence="2">Blood</tissue>
    </source>
</reference>